<keyword evidence="1" id="KW-1133">Transmembrane helix</keyword>
<accession>A0A9X0CXV8</accession>
<protein>
    <submittedName>
        <fullName evidence="2">Uncharacterized protein</fullName>
    </submittedName>
</protein>
<keyword evidence="1" id="KW-0472">Membrane</keyword>
<organism evidence="2 3">
    <name type="scientific">Desmophyllum pertusum</name>
    <dbReference type="NCBI Taxonomy" id="174260"/>
    <lineage>
        <taxon>Eukaryota</taxon>
        <taxon>Metazoa</taxon>
        <taxon>Cnidaria</taxon>
        <taxon>Anthozoa</taxon>
        <taxon>Hexacorallia</taxon>
        <taxon>Scleractinia</taxon>
        <taxon>Caryophylliina</taxon>
        <taxon>Caryophylliidae</taxon>
        <taxon>Desmophyllum</taxon>
    </lineage>
</organism>
<proteinExistence type="predicted"/>
<sequence length="203" mass="22665">MESDERCITILVGSNNTPKPILSSRAPVIPTLSWPWGFGYVDFNITFDQQIKRPRHSKFIQIILEGHVIYKLDTRSSSDVTINQAGLLTLQFRVPQVVLSMQGNYSITLDRGAVVGLGCSSDGPPSPAISSRESWTFDVGVCAKGTFIDHSSYNCNDVDECSNPPSILSRKKRSHWYWYYGYYSSSSQGIIPSVYYLVVSSFS</sequence>
<name>A0A9X0CXV8_9CNID</name>
<reference evidence="2" key="1">
    <citation type="submission" date="2023-01" db="EMBL/GenBank/DDBJ databases">
        <title>Genome assembly of the deep-sea coral Lophelia pertusa.</title>
        <authorList>
            <person name="Herrera S."/>
            <person name="Cordes E."/>
        </authorList>
    </citation>
    <scope>NUCLEOTIDE SEQUENCE</scope>
    <source>
        <strain evidence="2">USNM1676648</strain>
        <tissue evidence="2">Polyp</tissue>
    </source>
</reference>
<feature type="transmembrane region" description="Helical" evidence="1">
    <location>
        <begin position="177"/>
        <end position="198"/>
    </location>
</feature>
<keyword evidence="1" id="KW-0812">Transmembrane</keyword>
<keyword evidence="3" id="KW-1185">Reference proteome</keyword>
<dbReference type="AlphaFoldDB" id="A0A9X0CXV8"/>
<evidence type="ECO:0000313" key="2">
    <source>
        <dbReference type="EMBL" id="KAJ7377444.1"/>
    </source>
</evidence>
<gene>
    <name evidence="2" type="ORF">OS493_029347</name>
</gene>
<evidence type="ECO:0000313" key="3">
    <source>
        <dbReference type="Proteomes" id="UP001163046"/>
    </source>
</evidence>
<comment type="caution">
    <text evidence="2">The sequence shown here is derived from an EMBL/GenBank/DDBJ whole genome shotgun (WGS) entry which is preliminary data.</text>
</comment>
<dbReference type="OrthoDB" id="10044222at2759"/>
<dbReference type="Proteomes" id="UP001163046">
    <property type="component" value="Unassembled WGS sequence"/>
</dbReference>
<evidence type="ECO:0000256" key="1">
    <source>
        <dbReference type="SAM" id="Phobius"/>
    </source>
</evidence>
<dbReference type="EMBL" id="MU826379">
    <property type="protein sequence ID" value="KAJ7377444.1"/>
    <property type="molecule type" value="Genomic_DNA"/>
</dbReference>